<comment type="similarity">
    <text evidence="2">Belongs to the short-chain dehydrogenases/reductases (SDR) family.</text>
</comment>
<dbReference type="Proteomes" id="UP000695022">
    <property type="component" value="Unplaced"/>
</dbReference>
<dbReference type="GeneID" id="106809439"/>
<dbReference type="InterPro" id="IPR036291">
    <property type="entry name" value="NAD(P)-bd_dom_sf"/>
</dbReference>
<evidence type="ECO:0000313" key="4">
    <source>
        <dbReference type="RefSeq" id="XP_014668004.1"/>
    </source>
</evidence>
<reference evidence="4" key="1">
    <citation type="submission" date="2025-08" db="UniProtKB">
        <authorList>
            <consortium name="RefSeq"/>
        </authorList>
    </citation>
    <scope>IDENTIFICATION</scope>
</reference>
<organism evidence="3 4">
    <name type="scientific">Priapulus caudatus</name>
    <name type="common">Priapulid worm</name>
    <dbReference type="NCBI Taxonomy" id="37621"/>
    <lineage>
        <taxon>Eukaryota</taxon>
        <taxon>Metazoa</taxon>
        <taxon>Ecdysozoa</taxon>
        <taxon>Scalidophora</taxon>
        <taxon>Priapulida</taxon>
        <taxon>Priapulimorpha</taxon>
        <taxon>Priapulimorphida</taxon>
        <taxon>Priapulidae</taxon>
        <taxon>Priapulus</taxon>
    </lineage>
</organism>
<dbReference type="RefSeq" id="XP_014668004.1">
    <property type="nucleotide sequence ID" value="XM_014812518.1"/>
</dbReference>
<gene>
    <name evidence="4" type="primary">LOC106809439</name>
</gene>
<dbReference type="Gene3D" id="3.40.50.720">
    <property type="entry name" value="NAD(P)-binding Rossmann-like Domain"/>
    <property type="match status" value="1"/>
</dbReference>
<evidence type="ECO:0000313" key="3">
    <source>
        <dbReference type="Proteomes" id="UP000695022"/>
    </source>
</evidence>
<dbReference type="Pfam" id="PF00106">
    <property type="entry name" value="adh_short"/>
    <property type="match status" value="1"/>
</dbReference>
<evidence type="ECO:0000256" key="1">
    <source>
        <dbReference type="ARBA" id="ARBA00023002"/>
    </source>
</evidence>
<dbReference type="PANTHER" id="PTHR43157">
    <property type="entry name" value="PHOSPHATIDYLINOSITOL-GLYCAN BIOSYNTHESIS CLASS F PROTEIN-RELATED"/>
    <property type="match status" value="1"/>
</dbReference>
<proteinExistence type="inferred from homology"/>
<evidence type="ECO:0000256" key="2">
    <source>
        <dbReference type="RuleBase" id="RU000363"/>
    </source>
</evidence>
<protein>
    <submittedName>
        <fullName evidence="4">Retinol dehydrogenase 13-like</fullName>
    </submittedName>
</protein>
<sequence>MAPKCSSTARIDGKTIVITGSNTGIGKETGKELARRGARIIIACRNVEKGEEAKKEIQQETNNENIEVMKLDLASLKSVKEFSTQLLEKESKIHILINNAGIMMVDKAKTEDNFELQIGTNHLGPVLLTMLLLDRMKESAPARIINVSSKFHAWGSIKWDDFNSEKSYSKKHEYAQSKLANILFARELSKRIEGTGVTVNSLHPGVVDTEIGRSLPLINNSIVRALTAPLRWAIMLTPEQGAQTSIYCAVAEELEGVTGEYFR</sequence>
<dbReference type="PANTHER" id="PTHR43157:SF31">
    <property type="entry name" value="PHOSPHATIDYLINOSITOL-GLYCAN BIOSYNTHESIS CLASS F PROTEIN"/>
    <property type="match status" value="1"/>
</dbReference>
<accession>A0ABM1E733</accession>
<dbReference type="InterPro" id="IPR002347">
    <property type="entry name" value="SDR_fam"/>
</dbReference>
<dbReference type="PRINTS" id="PR00081">
    <property type="entry name" value="GDHRDH"/>
</dbReference>
<keyword evidence="3" id="KW-1185">Reference proteome</keyword>
<name>A0ABM1E733_PRICU</name>
<dbReference type="PRINTS" id="PR00080">
    <property type="entry name" value="SDRFAMILY"/>
</dbReference>
<keyword evidence="1" id="KW-0560">Oxidoreductase</keyword>
<dbReference type="SUPFAM" id="SSF51735">
    <property type="entry name" value="NAD(P)-binding Rossmann-fold domains"/>
    <property type="match status" value="1"/>
</dbReference>